<dbReference type="SUPFAM" id="SSF50494">
    <property type="entry name" value="Trypsin-like serine proteases"/>
    <property type="match status" value="1"/>
</dbReference>
<organism evidence="8 9">
    <name type="scientific">Inquilinus limosus</name>
    <dbReference type="NCBI Taxonomy" id="171674"/>
    <lineage>
        <taxon>Bacteria</taxon>
        <taxon>Pseudomonadati</taxon>
        <taxon>Pseudomonadota</taxon>
        <taxon>Alphaproteobacteria</taxon>
        <taxon>Rhodospirillales</taxon>
        <taxon>Rhodospirillaceae</taxon>
        <taxon>Inquilinus</taxon>
    </lineage>
</organism>
<dbReference type="PROSITE" id="PS00134">
    <property type="entry name" value="TRYPSIN_HIS"/>
    <property type="match status" value="1"/>
</dbReference>
<evidence type="ECO:0000313" key="8">
    <source>
        <dbReference type="EMBL" id="OWJ59860.1"/>
    </source>
</evidence>
<dbReference type="EMBL" id="NHON01000114">
    <property type="protein sequence ID" value="OWJ59860.1"/>
    <property type="molecule type" value="Genomic_DNA"/>
</dbReference>
<dbReference type="GO" id="GO:0006508">
    <property type="term" value="P:proteolysis"/>
    <property type="evidence" value="ECO:0007669"/>
    <property type="project" value="UniProtKB-KW"/>
</dbReference>
<proteinExistence type="inferred from homology"/>
<evidence type="ECO:0000256" key="2">
    <source>
        <dbReference type="ARBA" id="ARBA00022670"/>
    </source>
</evidence>
<comment type="caution">
    <text evidence="8">The sequence shown here is derived from an EMBL/GenBank/DDBJ whole genome shotgun (WGS) entry which is preliminary data.</text>
</comment>
<dbReference type="InterPro" id="IPR033116">
    <property type="entry name" value="TRYPSIN_SER"/>
</dbReference>
<dbReference type="GO" id="GO:0004252">
    <property type="term" value="F:serine-type endopeptidase activity"/>
    <property type="evidence" value="ECO:0007669"/>
    <property type="project" value="InterPro"/>
</dbReference>
<evidence type="ECO:0000256" key="5">
    <source>
        <dbReference type="ARBA" id="ARBA00022825"/>
    </source>
</evidence>
<evidence type="ECO:0000313" key="9">
    <source>
        <dbReference type="Proteomes" id="UP000196655"/>
    </source>
</evidence>
<dbReference type="PRINTS" id="PR00839">
    <property type="entry name" value="V8PROTEASE"/>
</dbReference>
<feature type="chain" id="PRO_5011815271" description="Serine protease" evidence="6">
    <location>
        <begin position="31"/>
        <end position="422"/>
    </location>
</feature>
<dbReference type="PROSITE" id="PS50240">
    <property type="entry name" value="TRYPSIN_DOM"/>
    <property type="match status" value="1"/>
</dbReference>
<feature type="signal peptide" evidence="6">
    <location>
        <begin position="1"/>
        <end position="30"/>
    </location>
</feature>
<evidence type="ECO:0000256" key="1">
    <source>
        <dbReference type="ARBA" id="ARBA00008764"/>
    </source>
</evidence>
<dbReference type="Pfam" id="PF00089">
    <property type="entry name" value="Trypsin"/>
    <property type="match status" value="1"/>
</dbReference>
<evidence type="ECO:0000256" key="4">
    <source>
        <dbReference type="ARBA" id="ARBA00022801"/>
    </source>
</evidence>
<feature type="domain" description="Peptidase S1" evidence="7">
    <location>
        <begin position="190"/>
        <end position="418"/>
    </location>
</feature>
<dbReference type="InterPro" id="IPR008256">
    <property type="entry name" value="Peptidase_S1B"/>
</dbReference>
<dbReference type="PANTHER" id="PTHR15462">
    <property type="entry name" value="SERINE PROTEASE"/>
    <property type="match status" value="1"/>
</dbReference>
<dbReference type="Proteomes" id="UP000196655">
    <property type="component" value="Unassembled WGS sequence"/>
</dbReference>
<dbReference type="InterPro" id="IPR043504">
    <property type="entry name" value="Peptidase_S1_PA_chymotrypsin"/>
</dbReference>
<keyword evidence="5 6" id="KW-0720">Serine protease</keyword>
<dbReference type="InterPro" id="IPR001254">
    <property type="entry name" value="Trypsin_dom"/>
</dbReference>
<reference evidence="9" key="1">
    <citation type="submission" date="2017-05" db="EMBL/GenBank/DDBJ databases">
        <authorList>
            <person name="Macchi M."/>
            <person name="Festa S."/>
            <person name="Coppotelli B.M."/>
            <person name="Morelli I.S."/>
        </authorList>
    </citation>
    <scope>NUCLEOTIDE SEQUENCE [LARGE SCALE GENOMIC DNA]</scope>
    <source>
        <strain evidence="9">I</strain>
    </source>
</reference>
<comment type="similarity">
    <text evidence="1 6">Belongs to the peptidase S1B family.</text>
</comment>
<keyword evidence="9" id="KW-1185">Reference proteome</keyword>
<dbReference type="PANTHER" id="PTHR15462:SF8">
    <property type="entry name" value="SERINE PROTEASE"/>
    <property type="match status" value="1"/>
</dbReference>
<evidence type="ECO:0000256" key="3">
    <source>
        <dbReference type="ARBA" id="ARBA00022729"/>
    </source>
</evidence>
<dbReference type="PROSITE" id="PS00135">
    <property type="entry name" value="TRYPSIN_SER"/>
    <property type="match status" value="1"/>
</dbReference>
<dbReference type="InterPro" id="IPR018114">
    <property type="entry name" value="TRYPSIN_HIS"/>
</dbReference>
<dbReference type="OrthoDB" id="267336at2"/>
<dbReference type="InterPro" id="IPR009003">
    <property type="entry name" value="Peptidase_S1_PA"/>
</dbReference>
<name>A0A211Z3N1_9PROT</name>
<keyword evidence="4 6" id="KW-0378">Hydrolase</keyword>
<dbReference type="AlphaFoldDB" id="A0A211Z3N1"/>
<protein>
    <recommendedName>
        <fullName evidence="6">Serine protease</fullName>
        <ecNumber evidence="6">3.4.21.-</ecNumber>
    </recommendedName>
</protein>
<keyword evidence="3 6" id="KW-0732">Signal</keyword>
<evidence type="ECO:0000259" key="7">
    <source>
        <dbReference type="PROSITE" id="PS50240"/>
    </source>
</evidence>
<dbReference type="RefSeq" id="WP_088156681.1">
    <property type="nucleotide sequence ID" value="NZ_NHON01000114.1"/>
</dbReference>
<dbReference type="InterPro" id="IPR050966">
    <property type="entry name" value="Glutamyl_endopeptidase"/>
</dbReference>
<dbReference type="Gene3D" id="2.40.10.10">
    <property type="entry name" value="Trypsin-like serine proteases"/>
    <property type="match status" value="2"/>
</dbReference>
<evidence type="ECO:0000256" key="6">
    <source>
        <dbReference type="RuleBase" id="RU004296"/>
    </source>
</evidence>
<dbReference type="STRING" id="1122125.GCA_000423185_06968"/>
<dbReference type="EC" id="3.4.21.-" evidence="6"/>
<accession>A0A211Z3N1</accession>
<keyword evidence="2 6" id="KW-0645">Protease</keyword>
<gene>
    <name evidence="8" type="ORF">BWR60_31955</name>
</gene>
<sequence>MAAERSRGGVLLAALAVLVLAGPAAAPAMADDSCRWAGDGACDEQRFGGSGECAADTDDADCAAVKIGNNSCRWAFDGQCDEPGIGTGECDAGTDSTDCRALSTGGNDSCYWSHDGACDEPGIGTGVCPDGTDLTDCQLFYPRRNHINSCATAFDDVCDEPGIGTGRCDARTDTADCLGRETIPGIRDHFFGHDDRRMVRPDRMPWSAVGEIAFDSGGTCTGTLVGRRVVLTAAHCFFREGGDRDTPSGFRAGRDGDDAVAEAGIASVTLAPGYRPDTDREEDERADYGSDWAIVLLDADIGDRAGTMAVHRLTADDEARIAAGRWLPLVLAGYAWDAPDRMTAHSGCHALSLRRDHTMKHDCDMTKGDSGGPIFTKEKGGYAIVAVVTRFFRDGGKDNAYLAVDSRAFAETLERYLAAHGN</sequence>